<reference evidence="3 4" key="1">
    <citation type="submission" date="2024-04" db="EMBL/GenBank/DDBJ databases">
        <title>Novel species of the genus Ideonella isolated from streams.</title>
        <authorList>
            <person name="Lu H."/>
        </authorList>
    </citation>
    <scope>NUCLEOTIDE SEQUENCE [LARGE SCALE GENOMIC DNA]</scope>
    <source>
        <strain evidence="3 4">LYT19W</strain>
    </source>
</reference>
<dbReference type="Pfam" id="PF00535">
    <property type="entry name" value="Glycos_transf_2"/>
    <property type="match status" value="1"/>
</dbReference>
<dbReference type="Proteomes" id="UP001379945">
    <property type="component" value="Unassembled WGS sequence"/>
</dbReference>
<dbReference type="EMBL" id="JBBUTI010000010">
    <property type="protein sequence ID" value="MEK8047675.1"/>
    <property type="molecule type" value="Genomic_DNA"/>
</dbReference>
<keyword evidence="3" id="KW-0808">Transferase</keyword>
<dbReference type="InterPro" id="IPR029044">
    <property type="entry name" value="Nucleotide-diphossugar_trans"/>
</dbReference>
<dbReference type="Gene3D" id="1.25.40.10">
    <property type="entry name" value="Tetratricopeptide repeat domain"/>
    <property type="match status" value="1"/>
</dbReference>
<accession>A0ABU9C8X7</accession>
<dbReference type="GO" id="GO:0016757">
    <property type="term" value="F:glycosyltransferase activity"/>
    <property type="evidence" value="ECO:0007669"/>
    <property type="project" value="UniProtKB-KW"/>
</dbReference>
<dbReference type="PANTHER" id="PTHR43630">
    <property type="entry name" value="POLY-BETA-1,6-N-ACETYL-D-GLUCOSAMINE SYNTHASE"/>
    <property type="match status" value="1"/>
</dbReference>
<evidence type="ECO:0000313" key="3">
    <source>
        <dbReference type="EMBL" id="MEK8047675.1"/>
    </source>
</evidence>
<name>A0ABU9C8X7_9BURK</name>
<evidence type="ECO:0000313" key="4">
    <source>
        <dbReference type="Proteomes" id="UP001379945"/>
    </source>
</evidence>
<gene>
    <name evidence="3" type="ORF">AACH00_15035</name>
</gene>
<dbReference type="SUPFAM" id="SSF48452">
    <property type="entry name" value="TPR-like"/>
    <property type="match status" value="1"/>
</dbReference>
<keyword evidence="3" id="KW-0328">Glycosyltransferase</keyword>
<protein>
    <submittedName>
        <fullName evidence="3">Glycosyltransferase</fullName>
        <ecNumber evidence="3">2.4.-.-</ecNumber>
    </submittedName>
</protein>
<dbReference type="SUPFAM" id="SSF53448">
    <property type="entry name" value="Nucleotide-diphospho-sugar transferases"/>
    <property type="match status" value="1"/>
</dbReference>
<dbReference type="RefSeq" id="WP_341399982.1">
    <property type="nucleotide sequence ID" value="NZ_JBBUTI010000010.1"/>
</dbReference>
<dbReference type="InterPro" id="IPR011990">
    <property type="entry name" value="TPR-like_helical_dom_sf"/>
</dbReference>
<comment type="caution">
    <text evidence="3">The sequence shown here is derived from an EMBL/GenBank/DDBJ whole genome shotgun (WGS) entry which is preliminary data.</text>
</comment>
<organism evidence="3 4">
    <name type="scientific">Ideonella margarita</name>
    <dbReference type="NCBI Taxonomy" id="2984191"/>
    <lineage>
        <taxon>Bacteria</taxon>
        <taxon>Pseudomonadati</taxon>
        <taxon>Pseudomonadota</taxon>
        <taxon>Betaproteobacteria</taxon>
        <taxon>Burkholderiales</taxon>
        <taxon>Sphaerotilaceae</taxon>
        <taxon>Ideonella</taxon>
    </lineage>
</organism>
<keyword evidence="4" id="KW-1185">Reference proteome</keyword>
<comment type="similarity">
    <text evidence="1">Belongs to the glycosyltransferase 2 family. WaaE/KdtX subfamily.</text>
</comment>
<evidence type="ECO:0000256" key="1">
    <source>
        <dbReference type="ARBA" id="ARBA00038494"/>
    </source>
</evidence>
<evidence type="ECO:0000259" key="2">
    <source>
        <dbReference type="Pfam" id="PF00535"/>
    </source>
</evidence>
<dbReference type="Gene3D" id="3.90.550.10">
    <property type="entry name" value="Spore Coat Polysaccharide Biosynthesis Protein SpsA, Chain A"/>
    <property type="match status" value="1"/>
</dbReference>
<proteinExistence type="inferred from homology"/>
<dbReference type="InterPro" id="IPR001173">
    <property type="entry name" value="Glyco_trans_2-like"/>
</dbReference>
<dbReference type="EC" id="2.4.-.-" evidence="3"/>
<dbReference type="PANTHER" id="PTHR43630:SF2">
    <property type="entry name" value="GLYCOSYLTRANSFERASE"/>
    <property type="match status" value="1"/>
</dbReference>
<feature type="domain" description="Glycosyltransferase 2-like" evidence="2">
    <location>
        <begin position="16"/>
        <end position="133"/>
    </location>
</feature>
<sequence length="361" mass="39549">MPADIQPRQGPRRVALVMIVRNEAAHLGAALASARPWVDDMLVLDTGSTDGTPEVARAAGARVAHLAWPNDFSAARNAALALAGADWHLVLDADERLTEGGPAIAALRHTPPDHVGCVRVDSSYDQGDAVATSPSWISRVLPGHVRYTGRVHEQPQHQLPVVRLPVRISHEGYRQQALQAKAGRNTALLQAALKDDPHDAYLWYQLGKDHDVYERYTDALHCFHRAEDLLEPDPDTPPAALPAWLHDLDVRSLHALKRCGRHAEGLCRAEQQLQRWSESPDFFFALGDLLLDWAADEPARAPDLLPMIEEAWQRCLLIGERPELEGAVAGRGSHLAEQNLALLSACLTDSAPAHPELSPTP</sequence>